<accession>A0A0E0KYF4</accession>
<dbReference type="PANTHER" id="PTHR36141">
    <property type="entry name" value="OS08G0148500 PROTEIN"/>
    <property type="match status" value="1"/>
</dbReference>
<feature type="region of interest" description="Disordered" evidence="1">
    <location>
        <begin position="1"/>
        <end position="75"/>
    </location>
</feature>
<dbReference type="Gene3D" id="2.40.10.120">
    <property type="match status" value="1"/>
</dbReference>
<protein>
    <recommendedName>
        <fullName evidence="4">Peptidase S1 domain-containing protein</fullName>
    </recommendedName>
</protein>
<keyword evidence="3" id="KW-1185">Reference proteome</keyword>
<reference evidence="2" key="2">
    <citation type="submission" date="2018-05" db="EMBL/GenBank/DDBJ databases">
        <title>OpunRS2 (Oryza punctata Reference Sequence Version 2).</title>
        <authorList>
            <person name="Zhang J."/>
            <person name="Kudrna D."/>
            <person name="Lee S."/>
            <person name="Talag J."/>
            <person name="Welchert J."/>
            <person name="Wing R.A."/>
        </authorList>
    </citation>
    <scope>NUCLEOTIDE SEQUENCE [LARGE SCALE GENOMIC DNA]</scope>
</reference>
<feature type="compositionally biased region" description="Gly residues" evidence="1">
    <location>
        <begin position="66"/>
        <end position="75"/>
    </location>
</feature>
<name>A0A0E0KYF4_ORYPU</name>
<evidence type="ECO:0008006" key="4">
    <source>
        <dbReference type="Google" id="ProtNLM"/>
    </source>
</evidence>
<evidence type="ECO:0000313" key="3">
    <source>
        <dbReference type="Proteomes" id="UP000026962"/>
    </source>
</evidence>
<dbReference type="AlphaFoldDB" id="A0A0E0KYF4"/>
<evidence type="ECO:0000313" key="2">
    <source>
        <dbReference type="EnsemblPlants" id="OPUNC05G02970.1"/>
    </source>
</evidence>
<organism evidence="2">
    <name type="scientific">Oryza punctata</name>
    <name type="common">Red rice</name>
    <dbReference type="NCBI Taxonomy" id="4537"/>
    <lineage>
        <taxon>Eukaryota</taxon>
        <taxon>Viridiplantae</taxon>
        <taxon>Streptophyta</taxon>
        <taxon>Embryophyta</taxon>
        <taxon>Tracheophyta</taxon>
        <taxon>Spermatophyta</taxon>
        <taxon>Magnoliopsida</taxon>
        <taxon>Liliopsida</taxon>
        <taxon>Poales</taxon>
        <taxon>Poaceae</taxon>
        <taxon>BOP clade</taxon>
        <taxon>Oryzoideae</taxon>
        <taxon>Oryzeae</taxon>
        <taxon>Oryzinae</taxon>
        <taxon>Oryza</taxon>
    </lineage>
</organism>
<dbReference type="Pfam" id="PF13365">
    <property type="entry name" value="Trypsin_2"/>
    <property type="match status" value="1"/>
</dbReference>
<proteinExistence type="predicted"/>
<dbReference type="InterPro" id="IPR009003">
    <property type="entry name" value="Peptidase_S1_PA"/>
</dbReference>
<dbReference type="HOGENOM" id="CLU_840405_0_0_1"/>
<sequence>MTAVVESEQRRASISEPPCNRCRRIRHAPRNDGGGGAAVDSLLTAAEEAKRRRRRQSSGGQAPHGSGVGGRGGGGATADGCTNLVFKSFREMDLPQKGIVANLKTVPEELIEERSTKGRCCTGIVVSEKPKELKILSSAHCLDHLFTKEKPKSAQELDKLYQIDVICDHREDSFHQDKAVNKKMRYSEARITEIDCEKDLMLLTVICVAGPKGRTCKHSHPALAPSKMTLQSMEKGVNGFLAPLQTWTVAVGEVSNCSREYDDISSTNLIGYDMTLVEVNIPSDKGGSGSPLLDSAADFIGLLHGGADGCSWFISLPDICNALTDWGVLVT</sequence>
<evidence type="ECO:0000256" key="1">
    <source>
        <dbReference type="SAM" id="MobiDB-lite"/>
    </source>
</evidence>
<dbReference type="PANTHER" id="PTHR36141:SF6">
    <property type="entry name" value="SERINE PROTEASE"/>
    <property type="match status" value="1"/>
</dbReference>
<reference evidence="2" key="1">
    <citation type="submission" date="2015-04" db="UniProtKB">
        <authorList>
            <consortium name="EnsemblPlants"/>
        </authorList>
    </citation>
    <scope>IDENTIFICATION</scope>
</reference>
<dbReference type="OMA" id="SHADIGC"/>
<dbReference type="EnsemblPlants" id="OPUNC05G02970.1">
    <property type="protein sequence ID" value="OPUNC05G02970.1"/>
    <property type="gene ID" value="OPUNC05G02970"/>
</dbReference>
<dbReference type="Gramene" id="OPUNC05G02970.1">
    <property type="protein sequence ID" value="OPUNC05G02970.1"/>
    <property type="gene ID" value="OPUNC05G02970"/>
</dbReference>
<dbReference type="SUPFAM" id="SSF50494">
    <property type="entry name" value="Trypsin-like serine proteases"/>
    <property type="match status" value="1"/>
</dbReference>
<dbReference type="Proteomes" id="UP000026962">
    <property type="component" value="Chromosome 5"/>
</dbReference>